<proteinExistence type="inferred from homology"/>
<comment type="catalytic activity">
    <reaction evidence="5">
        <text>N(tele)-phospho-L-histidyl/O-phospho-L-threonyl-[pyruvate, phosphate dikinase] + phosphate + H(+) = N(tele)-phospho-L-histidyl/L-threonyl-[pyruvate, phosphate dikinase] + diphosphate</text>
        <dbReference type="Rhea" id="RHEA:43696"/>
        <dbReference type="Rhea" id="RHEA-COMP:10650"/>
        <dbReference type="Rhea" id="RHEA-COMP:10651"/>
        <dbReference type="ChEBI" id="CHEBI:15378"/>
        <dbReference type="ChEBI" id="CHEBI:30013"/>
        <dbReference type="ChEBI" id="CHEBI:33019"/>
        <dbReference type="ChEBI" id="CHEBI:43474"/>
        <dbReference type="ChEBI" id="CHEBI:61977"/>
        <dbReference type="ChEBI" id="CHEBI:83586"/>
        <dbReference type="EC" id="2.7.4.27"/>
    </reaction>
</comment>
<protein>
    <recommendedName>
        <fullName evidence="5">Putative pyruvate, phosphate dikinase regulatory protein</fullName>
        <shortName evidence="5">PPDK regulatory protein</shortName>
        <ecNumber evidence="5">2.7.11.32</ecNumber>
        <ecNumber evidence="5">2.7.4.27</ecNumber>
    </recommendedName>
</protein>
<dbReference type="EMBL" id="JAKGUD010000014">
    <property type="protein sequence ID" value="MCF4143383.1"/>
    <property type="molecule type" value="Genomic_DNA"/>
</dbReference>
<dbReference type="InterPro" id="IPR005177">
    <property type="entry name" value="Kinase-pyrophosphorylase"/>
</dbReference>
<dbReference type="HAMAP" id="MF_00921">
    <property type="entry name" value="PDRP"/>
    <property type="match status" value="1"/>
</dbReference>
<organism evidence="6 7">
    <name type="scientific">Dethiosulfovibrio marinus</name>
    <dbReference type="NCBI Taxonomy" id="133532"/>
    <lineage>
        <taxon>Bacteria</taxon>
        <taxon>Thermotogati</taxon>
        <taxon>Synergistota</taxon>
        <taxon>Synergistia</taxon>
        <taxon>Synergistales</taxon>
        <taxon>Dethiosulfovibrionaceae</taxon>
        <taxon>Dethiosulfovibrio</taxon>
    </lineage>
</organism>
<evidence type="ECO:0000256" key="5">
    <source>
        <dbReference type="HAMAP-Rule" id="MF_00921"/>
    </source>
</evidence>
<evidence type="ECO:0000256" key="4">
    <source>
        <dbReference type="ARBA" id="ARBA00022777"/>
    </source>
</evidence>
<dbReference type="Proteomes" id="UP001200430">
    <property type="component" value="Unassembled WGS sequence"/>
</dbReference>
<evidence type="ECO:0000256" key="1">
    <source>
        <dbReference type="ARBA" id="ARBA00022527"/>
    </source>
</evidence>
<keyword evidence="4 5" id="KW-0418">Kinase</keyword>
<dbReference type="PANTHER" id="PTHR31756">
    <property type="entry name" value="PYRUVATE, PHOSPHATE DIKINASE REGULATORY PROTEIN 1, CHLOROPLASTIC"/>
    <property type="match status" value="1"/>
</dbReference>
<dbReference type="EC" id="2.7.11.32" evidence="5"/>
<accession>A0ABS9EQB9</accession>
<keyword evidence="1 5" id="KW-0723">Serine/threonine-protein kinase</keyword>
<sequence length="270" mass="30459">MSPTIALVSDSTGETAEYIVQAVLTQFKDLDVEFIRFRFVDLPEKIEPLIEQARDRGALVVSTLVSDEVRRELMDQAERNGVMAIDLLGPLQGAVSRWSGFSALQKPGLLRRMDDKYFQRIKAIEFSIKCDDGKSQNLMPSADIVVLGVSRSGKTPLSMFLANKGYKVANLPLVPEVAPQDTLWQVMPQRCVGLLISPDKLMKIRKDRLKIMGLDPDISAYAQEKRILLELNYAKEIMIKVGCRVYDTTDRSIEEISQNLLEDMRLTHVN</sequence>
<dbReference type="PANTHER" id="PTHR31756:SF3">
    <property type="entry name" value="PYRUVATE, PHOSPHATE DIKINASE REGULATORY PROTEIN 1, CHLOROPLASTIC"/>
    <property type="match status" value="1"/>
</dbReference>
<comment type="function">
    <text evidence="5">Bifunctional serine/threonine kinase and phosphorylase involved in the regulation of the pyruvate, phosphate dikinase (PPDK) by catalyzing its phosphorylation/dephosphorylation.</text>
</comment>
<gene>
    <name evidence="6" type="ORF">L2W38_11225</name>
</gene>
<evidence type="ECO:0000256" key="3">
    <source>
        <dbReference type="ARBA" id="ARBA00022741"/>
    </source>
</evidence>
<feature type="binding site" evidence="5">
    <location>
        <begin position="148"/>
        <end position="155"/>
    </location>
    <ligand>
        <name>ADP</name>
        <dbReference type="ChEBI" id="CHEBI:456216"/>
    </ligand>
</feature>
<dbReference type="Pfam" id="PF03618">
    <property type="entry name" value="Kinase-PPPase"/>
    <property type="match status" value="1"/>
</dbReference>
<keyword evidence="3 5" id="KW-0547">Nucleotide-binding</keyword>
<comment type="similarity">
    <text evidence="5">Belongs to the pyruvate, phosphate/water dikinase regulatory protein family. PDRP subfamily.</text>
</comment>
<keyword evidence="7" id="KW-1185">Reference proteome</keyword>
<keyword evidence="2 5" id="KW-0808">Transferase</keyword>
<dbReference type="NCBIfam" id="NF003742">
    <property type="entry name" value="PRK05339.1"/>
    <property type="match status" value="1"/>
</dbReference>
<dbReference type="EC" id="2.7.4.27" evidence="5"/>
<comment type="catalytic activity">
    <reaction evidence="5">
        <text>N(tele)-phospho-L-histidyl/L-threonyl-[pyruvate, phosphate dikinase] + ADP = N(tele)-phospho-L-histidyl/O-phospho-L-threonyl-[pyruvate, phosphate dikinase] + AMP + H(+)</text>
        <dbReference type="Rhea" id="RHEA:43692"/>
        <dbReference type="Rhea" id="RHEA-COMP:10650"/>
        <dbReference type="Rhea" id="RHEA-COMP:10651"/>
        <dbReference type="ChEBI" id="CHEBI:15378"/>
        <dbReference type="ChEBI" id="CHEBI:30013"/>
        <dbReference type="ChEBI" id="CHEBI:61977"/>
        <dbReference type="ChEBI" id="CHEBI:83586"/>
        <dbReference type="ChEBI" id="CHEBI:456215"/>
        <dbReference type="ChEBI" id="CHEBI:456216"/>
        <dbReference type="EC" id="2.7.11.32"/>
    </reaction>
</comment>
<dbReference type="RefSeq" id="WP_236100084.1">
    <property type="nucleotide sequence ID" value="NZ_JAKGUD010000014.1"/>
</dbReference>
<evidence type="ECO:0000256" key="2">
    <source>
        <dbReference type="ARBA" id="ARBA00022679"/>
    </source>
</evidence>
<reference evidence="6 7" key="1">
    <citation type="submission" date="2022-01" db="EMBL/GenBank/DDBJ databases">
        <title>Dethiosulfovibrio faecalis sp. nov., a novel proteolytic, non-sulfur-reducing bacterium isolated from a marine aquaculture solid waste bioreactor.</title>
        <authorList>
            <person name="Grabowski S."/>
            <person name="Apolinario E."/>
            <person name="Schneider N."/>
            <person name="Marshall C.W."/>
            <person name="Sowers K.R."/>
        </authorList>
    </citation>
    <scope>NUCLEOTIDE SEQUENCE [LARGE SCALE GENOMIC DNA]</scope>
    <source>
        <strain evidence="6 7">DSM 12537</strain>
    </source>
</reference>
<comment type="caution">
    <text evidence="6">The sequence shown here is derived from an EMBL/GenBank/DDBJ whole genome shotgun (WGS) entry which is preliminary data.</text>
</comment>
<name>A0ABS9EQB9_9BACT</name>
<dbReference type="GO" id="GO:0016301">
    <property type="term" value="F:kinase activity"/>
    <property type="evidence" value="ECO:0007669"/>
    <property type="project" value="UniProtKB-KW"/>
</dbReference>
<evidence type="ECO:0000313" key="6">
    <source>
        <dbReference type="EMBL" id="MCF4143383.1"/>
    </source>
</evidence>
<dbReference type="InterPro" id="IPR026565">
    <property type="entry name" value="PPDK_reg"/>
</dbReference>
<evidence type="ECO:0000313" key="7">
    <source>
        <dbReference type="Proteomes" id="UP001200430"/>
    </source>
</evidence>